<dbReference type="EMBL" id="JXXN02001402">
    <property type="protein sequence ID" value="THD24845.1"/>
    <property type="molecule type" value="Genomic_DNA"/>
</dbReference>
<dbReference type="InterPro" id="IPR012942">
    <property type="entry name" value="SRR1-like"/>
</dbReference>
<dbReference type="InterPro" id="IPR040044">
    <property type="entry name" value="SRR1L"/>
</dbReference>
<reference evidence="3" key="1">
    <citation type="submission" date="2019-03" db="EMBL/GenBank/DDBJ databases">
        <title>Improved annotation for the trematode Fasciola hepatica.</title>
        <authorList>
            <person name="Choi Y.-J."/>
            <person name="Martin J."/>
            <person name="Mitreva M."/>
        </authorList>
    </citation>
    <scope>NUCLEOTIDE SEQUENCE [LARGE SCALE GENOMIC DNA]</scope>
</reference>
<dbReference type="PANTHER" id="PTHR28626">
    <property type="entry name" value="SRR1-LIKE PROTEIN"/>
    <property type="match status" value="1"/>
</dbReference>
<evidence type="ECO:0000256" key="1">
    <source>
        <dbReference type="ARBA" id="ARBA00009856"/>
    </source>
</evidence>
<protein>
    <recommendedName>
        <fullName evidence="2">SRR1-like domain-containing protein</fullName>
    </recommendedName>
</protein>
<dbReference type="Pfam" id="PF07985">
    <property type="entry name" value="SRR1"/>
    <property type="match status" value="1"/>
</dbReference>
<dbReference type="AlphaFoldDB" id="A0A4E0RDW5"/>
<sequence length="350" mass="39742">MEGTAPPSWSAIECNTTSVVDDADDQEWIRAGSHHRKKCRKKNKQHKILRCSAAQRPDGCRPPSGLADLVADDDLDTLRTKFHRKREYFVHSHPGRLFLTELLASLDRAIREVAPNYEMQHTFDVLCLGLGNPAVDQASLSQLAVLDLLLERDSRLTRSRTQLYDPLFRSVSRSFILELGMQILGTNEEACYPLAPDRYHFVMLPHCAPALVNNLLYTNWDSNFLGRVILFSNSWPHVRRELSVSGEPEYLIAQELAYIYALESIITATEEPSHSNDVDFEGMRIQWFPVGRLAELPSVTWNKTKPIDSLQSRQPSFPGQQAHPKTLSTGDYFYADLISRDLISTFLDSP</sequence>
<dbReference type="Proteomes" id="UP000230066">
    <property type="component" value="Unassembled WGS sequence"/>
</dbReference>
<gene>
    <name evidence="3" type="ORF">D915_004495</name>
</gene>
<dbReference type="PANTHER" id="PTHR28626:SF3">
    <property type="entry name" value="SRR1-LIKE PROTEIN"/>
    <property type="match status" value="1"/>
</dbReference>
<feature type="domain" description="SRR1-like" evidence="2">
    <location>
        <begin position="117"/>
        <end position="287"/>
    </location>
</feature>
<name>A0A4E0RDW5_FASHE</name>
<proteinExistence type="inferred from homology"/>
<dbReference type="GO" id="GO:0005737">
    <property type="term" value="C:cytoplasm"/>
    <property type="evidence" value="ECO:0007669"/>
    <property type="project" value="TreeGrafter"/>
</dbReference>
<dbReference type="GO" id="GO:0005634">
    <property type="term" value="C:nucleus"/>
    <property type="evidence" value="ECO:0007669"/>
    <property type="project" value="TreeGrafter"/>
</dbReference>
<evidence type="ECO:0000313" key="4">
    <source>
        <dbReference type="Proteomes" id="UP000230066"/>
    </source>
</evidence>
<keyword evidence="4" id="KW-1185">Reference proteome</keyword>
<comment type="caution">
    <text evidence="3">The sequence shown here is derived from an EMBL/GenBank/DDBJ whole genome shotgun (WGS) entry which is preliminary data.</text>
</comment>
<evidence type="ECO:0000259" key="2">
    <source>
        <dbReference type="Pfam" id="PF07985"/>
    </source>
</evidence>
<accession>A0A4E0RDW5</accession>
<evidence type="ECO:0000313" key="3">
    <source>
        <dbReference type="EMBL" id="THD24845.1"/>
    </source>
</evidence>
<organism evidence="3 4">
    <name type="scientific">Fasciola hepatica</name>
    <name type="common">Liver fluke</name>
    <dbReference type="NCBI Taxonomy" id="6192"/>
    <lineage>
        <taxon>Eukaryota</taxon>
        <taxon>Metazoa</taxon>
        <taxon>Spiralia</taxon>
        <taxon>Lophotrochozoa</taxon>
        <taxon>Platyhelminthes</taxon>
        <taxon>Trematoda</taxon>
        <taxon>Digenea</taxon>
        <taxon>Plagiorchiida</taxon>
        <taxon>Echinostomata</taxon>
        <taxon>Echinostomatoidea</taxon>
        <taxon>Fasciolidae</taxon>
        <taxon>Fasciola</taxon>
    </lineage>
</organism>
<comment type="similarity">
    <text evidence="1">Belongs to the SRR1 family.</text>
</comment>